<evidence type="ECO:0000259" key="2">
    <source>
        <dbReference type="Pfam" id="PF01553"/>
    </source>
</evidence>
<keyword evidence="1" id="KW-1133">Transmembrane helix</keyword>
<reference evidence="3" key="1">
    <citation type="submission" date="2020-11" db="EMBL/GenBank/DDBJ databases">
        <authorList>
            <person name="Tran Van P."/>
        </authorList>
    </citation>
    <scope>NUCLEOTIDE SEQUENCE</scope>
</reference>
<dbReference type="Pfam" id="PF01553">
    <property type="entry name" value="Acyltransferase"/>
    <property type="match status" value="1"/>
</dbReference>
<keyword evidence="4" id="KW-1185">Reference proteome</keyword>
<accession>A0A7R9LDP2</accession>
<dbReference type="PANTHER" id="PTHR22753:SF14">
    <property type="entry name" value="MONOACYLGLYCEROL_DIACYLGLYCEROL O-ACYLTRANSFERASE"/>
    <property type="match status" value="1"/>
</dbReference>
<evidence type="ECO:0000313" key="3">
    <source>
        <dbReference type="EMBL" id="CAD7638832.1"/>
    </source>
</evidence>
<dbReference type="AlphaFoldDB" id="A0A7R9LDP2"/>
<feature type="transmembrane region" description="Helical" evidence="1">
    <location>
        <begin position="42"/>
        <end position="75"/>
    </location>
</feature>
<dbReference type="EMBL" id="CAJPVJ010000311">
    <property type="protein sequence ID" value="CAG2162017.1"/>
    <property type="molecule type" value="Genomic_DNA"/>
</dbReference>
<dbReference type="OrthoDB" id="44277at2759"/>
<name>A0A7R9LDP2_9ACAR</name>
<evidence type="ECO:0000256" key="1">
    <source>
        <dbReference type="SAM" id="Phobius"/>
    </source>
</evidence>
<dbReference type="SUPFAM" id="SSF69593">
    <property type="entry name" value="Glycerol-3-phosphate (1)-acyltransferase"/>
    <property type="match status" value="1"/>
</dbReference>
<proteinExistence type="predicted"/>
<keyword evidence="1" id="KW-0472">Membrane</keyword>
<dbReference type="GO" id="GO:0016020">
    <property type="term" value="C:membrane"/>
    <property type="evidence" value="ECO:0007669"/>
    <property type="project" value="TreeGrafter"/>
</dbReference>
<sequence>MDSFLLQIIALILNISSIENYVDIDVLKWFIWLFTPIVVSDLIVITHTIAIISITFLLPVLIILLLYLSALIIFIYRHRQQLDLSAIKDAIERKHYWDGALHAVAVLWEAHGFLWYGYEVIGLENIPDEGPALLVYYHGAIPLDYYYLAAKCLLTKKRLIRAVGDHFLFRIPGLQSSLCCPNCNPFTHRLIGWKLMMEVLQVFPGSHNTCTTVLKGGDLLSIAPGGVREAQFGDERYRLMWGQRKGFARVAIEAQVPIIPVFTQNIREAFRSLSLGQTFFRRIYERIKLPIVPIYGGFPVKLTTIVGKPIQFDPTLSVDEVVDKTSFAIEELIRKNQRIPGSILKAMIDRFYSFPKEKETSFAIEELIRKNQRIPGSILKAMIDRFYSFPKEKEILCIILESRVVSPIRGPEMTTKIKLRALVMGTAIVMGLIGVMDVFHVLTVSFEKWCRDTPNSTHFLKI</sequence>
<dbReference type="PANTHER" id="PTHR22753">
    <property type="entry name" value="TRANSMEMBRANE PROTEIN 68"/>
    <property type="match status" value="1"/>
</dbReference>
<dbReference type="EMBL" id="OC915136">
    <property type="protein sequence ID" value="CAD7638832.1"/>
    <property type="molecule type" value="Genomic_DNA"/>
</dbReference>
<feature type="domain" description="Phospholipid/glycerol acyltransferase" evidence="2">
    <location>
        <begin position="119"/>
        <end position="262"/>
    </location>
</feature>
<dbReference type="CDD" id="cd07987">
    <property type="entry name" value="LPLAT_MGAT-like"/>
    <property type="match status" value="1"/>
</dbReference>
<dbReference type="Proteomes" id="UP000728032">
    <property type="component" value="Unassembled WGS sequence"/>
</dbReference>
<dbReference type="InterPro" id="IPR002123">
    <property type="entry name" value="Plipid/glycerol_acylTrfase"/>
</dbReference>
<organism evidence="3">
    <name type="scientific">Oppiella nova</name>
    <dbReference type="NCBI Taxonomy" id="334625"/>
    <lineage>
        <taxon>Eukaryota</taxon>
        <taxon>Metazoa</taxon>
        <taxon>Ecdysozoa</taxon>
        <taxon>Arthropoda</taxon>
        <taxon>Chelicerata</taxon>
        <taxon>Arachnida</taxon>
        <taxon>Acari</taxon>
        <taxon>Acariformes</taxon>
        <taxon>Sarcoptiformes</taxon>
        <taxon>Oribatida</taxon>
        <taxon>Brachypylina</taxon>
        <taxon>Oppioidea</taxon>
        <taxon>Oppiidae</taxon>
        <taxon>Oppiella</taxon>
    </lineage>
</organism>
<feature type="transmembrane region" description="Helical" evidence="1">
    <location>
        <begin position="419"/>
        <end position="442"/>
    </location>
</feature>
<dbReference type="GO" id="GO:0016746">
    <property type="term" value="F:acyltransferase activity"/>
    <property type="evidence" value="ECO:0007669"/>
    <property type="project" value="InterPro"/>
</dbReference>
<keyword evidence="1" id="KW-0812">Transmembrane</keyword>
<evidence type="ECO:0000313" key="4">
    <source>
        <dbReference type="Proteomes" id="UP000728032"/>
    </source>
</evidence>
<protein>
    <recommendedName>
        <fullName evidence="2">Phospholipid/glycerol acyltransferase domain-containing protein</fullName>
    </recommendedName>
</protein>
<gene>
    <name evidence="3" type="ORF">ONB1V03_LOCUS1618</name>
</gene>